<name>A0A815CM49_9BILA</name>
<reference evidence="2" key="1">
    <citation type="submission" date="2021-02" db="EMBL/GenBank/DDBJ databases">
        <authorList>
            <person name="Nowell W R."/>
        </authorList>
    </citation>
    <scope>NUCLEOTIDE SEQUENCE</scope>
</reference>
<organism evidence="2 3">
    <name type="scientific">Rotaria sordida</name>
    <dbReference type="NCBI Taxonomy" id="392033"/>
    <lineage>
        <taxon>Eukaryota</taxon>
        <taxon>Metazoa</taxon>
        <taxon>Spiralia</taxon>
        <taxon>Gnathifera</taxon>
        <taxon>Rotifera</taxon>
        <taxon>Eurotatoria</taxon>
        <taxon>Bdelloidea</taxon>
        <taxon>Philodinida</taxon>
        <taxon>Philodinidae</taxon>
        <taxon>Rotaria</taxon>
    </lineage>
</organism>
<dbReference type="OrthoDB" id="416710at2759"/>
<evidence type="ECO:0008006" key="4">
    <source>
        <dbReference type="Google" id="ProtNLM"/>
    </source>
</evidence>
<evidence type="ECO:0000313" key="3">
    <source>
        <dbReference type="Proteomes" id="UP000663882"/>
    </source>
</evidence>
<comment type="similarity">
    <text evidence="1">Belongs to the class-IV pyridoxal-phosphate-dependent aminotransferase family.</text>
</comment>
<protein>
    <recommendedName>
        <fullName evidence="4">Sulfotransferase family protein</fullName>
    </recommendedName>
</protein>
<dbReference type="SUPFAM" id="SSF52540">
    <property type="entry name" value="P-loop containing nucleoside triphosphate hydrolases"/>
    <property type="match status" value="1"/>
</dbReference>
<dbReference type="EMBL" id="CAJNOO010002635">
    <property type="protein sequence ID" value="CAF1285561.1"/>
    <property type="molecule type" value="Genomic_DNA"/>
</dbReference>
<evidence type="ECO:0000256" key="1">
    <source>
        <dbReference type="ARBA" id="ARBA00009320"/>
    </source>
</evidence>
<dbReference type="Proteomes" id="UP000663882">
    <property type="component" value="Unassembled WGS sequence"/>
</dbReference>
<sequence length="227" mass="26732">MYSFNQRPDTVAIDEPFYGIWVKKFDKRDQPCFNETIQVMECDNVEKIHDEIENQEKLKGNVFVKNMSNIIELTNKNRLLNYRHIILIRDPAETIVSHYKIDRLITSQYGCLKDEVEFFDWLKATTKQDPIVVDGNEIRKDPKSVLTQICNRLDLPFLDEMLSWPIGPKSCDGVWAKFWYNDVHSTTGFRPLSGIKITENDVPTEHIPFYREVLPYYQKLLAHSIRT</sequence>
<dbReference type="GO" id="GO:0019752">
    <property type="term" value="P:carboxylic acid metabolic process"/>
    <property type="evidence" value="ECO:0007669"/>
    <property type="project" value="TreeGrafter"/>
</dbReference>
<accession>A0A815CM49</accession>
<dbReference type="PANTHER" id="PTHR42743">
    <property type="entry name" value="AMINO-ACID AMINOTRANSFERASE"/>
    <property type="match status" value="1"/>
</dbReference>
<proteinExistence type="inferred from homology"/>
<gene>
    <name evidence="2" type="ORF">RFH988_LOCUS28932</name>
</gene>
<dbReference type="AlphaFoldDB" id="A0A815CM49"/>
<evidence type="ECO:0000313" key="2">
    <source>
        <dbReference type="EMBL" id="CAF1285561.1"/>
    </source>
</evidence>
<dbReference type="Gene3D" id="3.40.50.300">
    <property type="entry name" value="P-loop containing nucleotide triphosphate hydrolases"/>
    <property type="match status" value="1"/>
</dbReference>
<dbReference type="Pfam" id="PF19798">
    <property type="entry name" value="Sulfotransfer_5"/>
    <property type="match status" value="1"/>
</dbReference>
<dbReference type="InterPro" id="IPR050571">
    <property type="entry name" value="Class-IV_PLP-Dep_Aminotrnsfr"/>
</dbReference>
<dbReference type="InterPro" id="IPR027417">
    <property type="entry name" value="P-loop_NTPase"/>
</dbReference>
<comment type="caution">
    <text evidence="2">The sequence shown here is derived from an EMBL/GenBank/DDBJ whole genome shotgun (WGS) entry which is preliminary data.</text>
</comment>
<dbReference type="PANTHER" id="PTHR42743:SF11">
    <property type="entry name" value="AMINODEOXYCHORISMATE LYASE"/>
    <property type="match status" value="1"/>
</dbReference>